<dbReference type="CDD" id="cd01189">
    <property type="entry name" value="INT_ICEBs1_C_like"/>
    <property type="match status" value="1"/>
</dbReference>
<evidence type="ECO:0000256" key="6">
    <source>
        <dbReference type="PROSITE-ProRule" id="PRU01248"/>
    </source>
</evidence>
<keyword evidence="10" id="KW-1185">Reference proteome</keyword>
<dbReference type="PROSITE" id="PS51900">
    <property type="entry name" value="CB"/>
    <property type="match status" value="1"/>
</dbReference>
<dbReference type="PROSITE" id="PS51898">
    <property type="entry name" value="TYR_RECOMBINASE"/>
    <property type="match status" value="1"/>
</dbReference>
<dbReference type="InterPro" id="IPR050090">
    <property type="entry name" value="Tyrosine_recombinase_XerCD"/>
</dbReference>
<keyword evidence="4 6" id="KW-0238">DNA-binding</keyword>
<keyword evidence="5" id="KW-0233">DNA recombination</keyword>
<dbReference type="InterPro" id="IPR004107">
    <property type="entry name" value="Integrase_SAM-like_N"/>
</dbReference>
<evidence type="ECO:0000256" key="1">
    <source>
        <dbReference type="ARBA" id="ARBA00003283"/>
    </source>
</evidence>
<dbReference type="InterPro" id="IPR044068">
    <property type="entry name" value="CB"/>
</dbReference>
<dbReference type="InterPro" id="IPR011010">
    <property type="entry name" value="DNA_brk_join_enz"/>
</dbReference>
<dbReference type="HOGENOM" id="CLU_027562_17_1_9"/>
<evidence type="ECO:0008006" key="11">
    <source>
        <dbReference type="Google" id="ProtNLM"/>
    </source>
</evidence>
<dbReference type="GO" id="GO:0015074">
    <property type="term" value="P:DNA integration"/>
    <property type="evidence" value="ECO:0007669"/>
    <property type="project" value="UniProtKB-KW"/>
</dbReference>
<proteinExistence type="inferred from homology"/>
<gene>
    <name evidence="9" type="ORF">HMPREF9460_00732</name>
</gene>
<dbReference type="Pfam" id="PF00589">
    <property type="entry name" value="Phage_integrase"/>
    <property type="match status" value="1"/>
</dbReference>
<evidence type="ECO:0000256" key="2">
    <source>
        <dbReference type="ARBA" id="ARBA00008857"/>
    </source>
</evidence>
<dbReference type="Pfam" id="PF14659">
    <property type="entry name" value="Phage_int_SAM_3"/>
    <property type="match status" value="1"/>
</dbReference>
<evidence type="ECO:0000259" key="7">
    <source>
        <dbReference type="PROSITE" id="PS51898"/>
    </source>
</evidence>
<reference evidence="9 10" key="1">
    <citation type="submission" date="2011-08" db="EMBL/GenBank/DDBJ databases">
        <title>The Genome Sequence of Clostridium orbiscindens 1_3_50AFAA.</title>
        <authorList>
            <consortium name="The Broad Institute Genome Sequencing Platform"/>
            <person name="Earl A."/>
            <person name="Ward D."/>
            <person name="Feldgarden M."/>
            <person name="Gevers D."/>
            <person name="Daigneault M."/>
            <person name="Strauss J."/>
            <person name="Allen-Vercoe E."/>
            <person name="Young S.K."/>
            <person name="Zeng Q."/>
            <person name="Gargeya S."/>
            <person name="Fitzgerald M."/>
            <person name="Haas B."/>
            <person name="Abouelleil A."/>
            <person name="Alvarado L."/>
            <person name="Arachchi H.M."/>
            <person name="Berlin A."/>
            <person name="Brown A."/>
            <person name="Chapman S.B."/>
            <person name="Chen Z."/>
            <person name="Dunbar C."/>
            <person name="Freedman E."/>
            <person name="Gearin G."/>
            <person name="Gellesch M."/>
            <person name="Goldberg J."/>
            <person name="Griggs A."/>
            <person name="Gujja S."/>
            <person name="Heiman D."/>
            <person name="Howarth C."/>
            <person name="Larson L."/>
            <person name="Lui A."/>
            <person name="MacDonald P.J.P."/>
            <person name="Montmayeur A."/>
            <person name="Murphy C."/>
            <person name="Neiman D."/>
            <person name="Pearson M."/>
            <person name="Priest M."/>
            <person name="Roberts A."/>
            <person name="Saif S."/>
            <person name="Shea T."/>
            <person name="Shenoy N."/>
            <person name="Sisk P."/>
            <person name="Stolte C."/>
            <person name="Sykes S."/>
            <person name="Wortman J."/>
            <person name="Nusbaum C."/>
            <person name="Birren B."/>
        </authorList>
    </citation>
    <scope>NUCLEOTIDE SEQUENCE [LARGE SCALE GENOMIC DNA]</scope>
    <source>
        <strain evidence="9 10">1_3_50AFAA</strain>
    </source>
</reference>
<dbReference type="Proteomes" id="UP000029585">
    <property type="component" value="Unassembled WGS sequence"/>
</dbReference>
<dbReference type="InterPro" id="IPR010998">
    <property type="entry name" value="Integrase_recombinase_N"/>
</dbReference>
<dbReference type="eggNOG" id="COG0582">
    <property type="taxonomic scope" value="Bacteria"/>
</dbReference>
<evidence type="ECO:0000313" key="10">
    <source>
        <dbReference type="Proteomes" id="UP000029585"/>
    </source>
</evidence>
<evidence type="ECO:0000256" key="4">
    <source>
        <dbReference type="ARBA" id="ARBA00023125"/>
    </source>
</evidence>
<accession>A0A096BBU3</accession>
<evidence type="ECO:0000313" key="9">
    <source>
        <dbReference type="EMBL" id="KGF56833.1"/>
    </source>
</evidence>
<comment type="similarity">
    <text evidence="2">Belongs to the 'phage' integrase family.</text>
</comment>
<dbReference type="SUPFAM" id="SSF56349">
    <property type="entry name" value="DNA breaking-rejoining enzymes"/>
    <property type="match status" value="1"/>
</dbReference>
<name>A0A096BBU3_FLAPL</name>
<protein>
    <recommendedName>
        <fullName evidence="11">Tyr recombinase domain-containing protein</fullName>
    </recommendedName>
</protein>
<dbReference type="InterPro" id="IPR013762">
    <property type="entry name" value="Integrase-like_cat_sf"/>
</dbReference>
<organism evidence="9 10">
    <name type="scientific">Flavonifractor plautii 1_3_50AFAA</name>
    <dbReference type="NCBI Taxonomy" id="742738"/>
    <lineage>
        <taxon>Bacteria</taxon>
        <taxon>Bacillati</taxon>
        <taxon>Bacillota</taxon>
        <taxon>Clostridia</taxon>
        <taxon>Eubacteriales</taxon>
        <taxon>Oscillospiraceae</taxon>
        <taxon>Flavonifractor</taxon>
    </lineage>
</organism>
<keyword evidence="3" id="KW-0229">DNA integration</keyword>
<dbReference type="GO" id="GO:0006310">
    <property type="term" value="P:DNA recombination"/>
    <property type="evidence" value="ECO:0007669"/>
    <property type="project" value="UniProtKB-KW"/>
</dbReference>
<dbReference type="Gene3D" id="1.10.443.10">
    <property type="entry name" value="Intergrase catalytic core"/>
    <property type="match status" value="1"/>
</dbReference>
<dbReference type="Gene3D" id="1.10.150.130">
    <property type="match status" value="1"/>
</dbReference>
<dbReference type="PATRIC" id="fig|742738.3.peg.763"/>
<dbReference type="PANTHER" id="PTHR30349:SF41">
    <property type="entry name" value="INTEGRASE_RECOMBINASE PROTEIN MJ0367-RELATED"/>
    <property type="match status" value="1"/>
</dbReference>
<dbReference type="InterPro" id="IPR002104">
    <property type="entry name" value="Integrase_catalytic"/>
</dbReference>
<sequence>MGRKAAAGTGTIRKKTVTRSGKQYTYWEARFTAGYDPGTGKQVQRSITGKTQKEVAQKLKAATAAIDQGTYIAPCKLTVGEWLDTWAADYLGGVKPTTVKVYKNNLQRHIKPVLGAVVLSELRPHMVQKFINGMELSSSSVRLAYKVLHQALEKAVKLEYISRNPAAGCELPRLEQKEIHPLEDQQVAALLRAVKGGRLELLVSIALFTGLRQSELLGLTWDCVDFQKGTLLVNKQLSRILHREESGLFLSPKSGKSRTITPAPSVLKTLKEQRRRQAEMQLKAGSLWNNAHNLVFTNETGGPLEQWRVEKDYQAAVEAVGLAGARFHDLRHTYTVNAIRAGDDIKTIQGNLGHASAAFTLDRYGHFTERMRQDSAARMEGFIKGVLGL</sequence>
<dbReference type="RefSeq" id="WP_044939049.1">
    <property type="nucleotide sequence ID" value="NZ_KN174161.1"/>
</dbReference>
<dbReference type="AlphaFoldDB" id="A0A096BBU3"/>
<evidence type="ECO:0000256" key="3">
    <source>
        <dbReference type="ARBA" id="ARBA00022908"/>
    </source>
</evidence>
<dbReference type="PANTHER" id="PTHR30349">
    <property type="entry name" value="PHAGE INTEGRASE-RELATED"/>
    <property type="match status" value="1"/>
</dbReference>
<feature type="domain" description="Tyr recombinase" evidence="7">
    <location>
        <begin position="177"/>
        <end position="378"/>
    </location>
</feature>
<evidence type="ECO:0000256" key="5">
    <source>
        <dbReference type="ARBA" id="ARBA00023172"/>
    </source>
</evidence>
<dbReference type="EMBL" id="ADLO01000027">
    <property type="protein sequence ID" value="KGF56833.1"/>
    <property type="molecule type" value="Genomic_DNA"/>
</dbReference>
<dbReference type="GO" id="GO:0003677">
    <property type="term" value="F:DNA binding"/>
    <property type="evidence" value="ECO:0007669"/>
    <property type="project" value="UniProtKB-UniRule"/>
</dbReference>
<evidence type="ECO:0000259" key="8">
    <source>
        <dbReference type="PROSITE" id="PS51900"/>
    </source>
</evidence>
<feature type="domain" description="Core-binding (CB)" evidence="8">
    <location>
        <begin position="77"/>
        <end position="156"/>
    </location>
</feature>
<comment type="caution">
    <text evidence="9">The sequence shown here is derived from an EMBL/GenBank/DDBJ whole genome shotgun (WGS) entry which is preliminary data.</text>
</comment>
<comment type="function">
    <text evidence="1">Site-specific tyrosine recombinase, which acts by catalyzing the cutting and rejoining of the recombining DNA molecules.</text>
</comment>